<evidence type="ECO:0008006" key="4">
    <source>
        <dbReference type="Google" id="ProtNLM"/>
    </source>
</evidence>
<dbReference type="Proteomes" id="UP000094472">
    <property type="component" value="Unassembled WGS sequence"/>
</dbReference>
<feature type="chain" id="PRO_5009139057" description="3',5'-cyclic-nucleotide phosphodiesterase" evidence="1">
    <location>
        <begin position="25"/>
        <end position="65"/>
    </location>
</feature>
<dbReference type="EMBL" id="LPWF01000004">
    <property type="protein sequence ID" value="ODS01793.1"/>
    <property type="molecule type" value="Genomic_DNA"/>
</dbReference>
<evidence type="ECO:0000256" key="1">
    <source>
        <dbReference type="SAM" id="SignalP"/>
    </source>
</evidence>
<reference evidence="2 3" key="1">
    <citation type="journal article" date="2016" name="Environ. Microbiol.">
        <title>New Methyloceanibacter diversity from North Sea sediments includes methanotroph containing solely the soluble methane monooxygenase.</title>
        <authorList>
            <person name="Vekeman B."/>
            <person name="Kerckhof F.M."/>
            <person name="Cremers G."/>
            <person name="de Vos P."/>
            <person name="Vandamme P."/>
            <person name="Boon N."/>
            <person name="Op den Camp H.J."/>
            <person name="Heylen K."/>
        </authorList>
    </citation>
    <scope>NUCLEOTIDE SEQUENCE [LARGE SCALE GENOMIC DNA]</scope>
    <source>
        <strain evidence="2 3">R-67175</strain>
    </source>
</reference>
<accession>A0A1E3W7L7</accession>
<keyword evidence="1" id="KW-0732">Signal</keyword>
<gene>
    <name evidence="2" type="ORF">AUC69_06065</name>
</gene>
<evidence type="ECO:0000313" key="2">
    <source>
        <dbReference type="EMBL" id="ODS01793.1"/>
    </source>
</evidence>
<dbReference type="AlphaFoldDB" id="A0A1E3W7L7"/>
<proteinExistence type="predicted"/>
<feature type="signal peptide" evidence="1">
    <location>
        <begin position="1"/>
        <end position="24"/>
    </location>
</feature>
<dbReference type="STRING" id="1774969.AUC69_06065"/>
<evidence type="ECO:0000313" key="3">
    <source>
        <dbReference type="Proteomes" id="UP000094472"/>
    </source>
</evidence>
<organism evidence="2 3">
    <name type="scientific">Methyloceanibacter superfactus</name>
    <dbReference type="NCBI Taxonomy" id="1774969"/>
    <lineage>
        <taxon>Bacteria</taxon>
        <taxon>Pseudomonadati</taxon>
        <taxon>Pseudomonadota</taxon>
        <taxon>Alphaproteobacteria</taxon>
        <taxon>Hyphomicrobiales</taxon>
        <taxon>Hyphomicrobiaceae</taxon>
        <taxon>Methyloceanibacter</taxon>
    </lineage>
</organism>
<protein>
    <recommendedName>
        <fullName evidence="4">3',5'-cyclic-nucleotide phosphodiesterase</fullName>
    </recommendedName>
</protein>
<keyword evidence="3" id="KW-1185">Reference proteome</keyword>
<name>A0A1E3W7L7_9HYPH</name>
<comment type="caution">
    <text evidence="2">The sequence shown here is derived from an EMBL/GenBank/DDBJ whole genome shotgun (WGS) entry which is preliminary data.</text>
</comment>
<sequence>MTSYRATLLILLALTIGTTGSAMAGKRKCADDYRRFCSQWGLETRGLQNCMRAHGDRLTKLASGD</sequence>